<dbReference type="AlphaFoldDB" id="A0A318S298"/>
<keyword evidence="2" id="KW-1185">Reference proteome</keyword>
<dbReference type="Proteomes" id="UP000248326">
    <property type="component" value="Unassembled WGS sequence"/>
</dbReference>
<name>A0A318S298_9DEIO</name>
<dbReference type="EMBL" id="QJSX01000023">
    <property type="protein sequence ID" value="PYE49411.1"/>
    <property type="molecule type" value="Genomic_DNA"/>
</dbReference>
<evidence type="ECO:0000313" key="2">
    <source>
        <dbReference type="Proteomes" id="UP000248326"/>
    </source>
</evidence>
<comment type="caution">
    <text evidence="1">The sequence shown here is derived from an EMBL/GenBank/DDBJ whole genome shotgun (WGS) entry which is preliminary data.</text>
</comment>
<sequence>MTSFAPRSNVSAGDSRPLGYVGFTPEAKVIRFVWFGPVRYRTVMNVLPIRGLECTIRAFTPNATTLKGTLRGSRFEDKTDVDPSKWTDIGTCMATLVTDSSL</sequence>
<organism evidence="1 2">
    <name type="scientific">Deinococcus yavapaiensis KR-236</name>
    <dbReference type="NCBI Taxonomy" id="694435"/>
    <lineage>
        <taxon>Bacteria</taxon>
        <taxon>Thermotogati</taxon>
        <taxon>Deinococcota</taxon>
        <taxon>Deinococci</taxon>
        <taxon>Deinococcales</taxon>
        <taxon>Deinococcaceae</taxon>
        <taxon>Deinococcus</taxon>
    </lineage>
</organism>
<reference evidence="1 2" key="1">
    <citation type="submission" date="2018-06" db="EMBL/GenBank/DDBJ databases">
        <title>Genomic Encyclopedia of Type Strains, Phase IV (KMG-IV): sequencing the most valuable type-strain genomes for metagenomic binning, comparative biology and taxonomic classification.</title>
        <authorList>
            <person name="Goeker M."/>
        </authorList>
    </citation>
    <scope>NUCLEOTIDE SEQUENCE [LARGE SCALE GENOMIC DNA]</scope>
    <source>
        <strain evidence="1 2">DSM 18048</strain>
    </source>
</reference>
<accession>A0A318S298</accession>
<evidence type="ECO:0000313" key="1">
    <source>
        <dbReference type="EMBL" id="PYE49411.1"/>
    </source>
</evidence>
<gene>
    <name evidence="1" type="ORF">DES52_1235</name>
</gene>
<protein>
    <submittedName>
        <fullName evidence="1">Uncharacterized protein</fullName>
    </submittedName>
</protein>
<proteinExistence type="predicted"/>